<dbReference type="SUPFAM" id="SSF54427">
    <property type="entry name" value="NTF2-like"/>
    <property type="match status" value="1"/>
</dbReference>
<dbReference type="Gene3D" id="3.10.450.50">
    <property type="match status" value="1"/>
</dbReference>
<comment type="caution">
    <text evidence="2">The sequence shown here is derived from an EMBL/GenBank/DDBJ whole genome shotgun (WGS) entry which is preliminary data.</text>
</comment>
<reference evidence="2 4" key="1">
    <citation type="submission" date="2018-06" db="EMBL/GenBank/DDBJ databases">
        <authorList>
            <consortium name="Pathogen Informatics"/>
            <person name="Doyle S."/>
        </authorList>
    </citation>
    <scope>NUCLEOTIDE SEQUENCE [LARGE SCALE GENOMIC DNA]</scope>
    <source>
        <strain evidence="2 4">NCTC10597</strain>
    </source>
</reference>
<dbReference type="EMBL" id="UGNP01000001">
    <property type="protein sequence ID" value="STX11008.1"/>
    <property type="molecule type" value="Genomic_DNA"/>
</dbReference>
<protein>
    <submittedName>
        <fullName evidence="2">Uncharacterized protein conserved in bacteria</fullName>
    </submittedName>
</protein>
<keyword evidence="5" id="KW-1185">Reference proteome</keyword>
<dbReference type="InterPro" id="IPR027843">
    <property type="entry name" value="DUF4440"/>
</dbReference>
<proteinExistence type="predicted"/>
<dbReference type="Proteomes" id="UP000294641">
    <property type="component" value="Unassembled WGS sequence"/>
</dbReference>
<reference evidence="3 5" key="2">
    <citation type="submission" date="2019-03" db="EMBL/GenBank/DDBJ databases">
        <title>Genomic Encyclopedia of Type Strains, Phase IV (KMG-IV): sequencing the most valuable type-strain genomes for metagenomic binning, comparative biology and taxonomic classification.</title>
        <authorList>
            <person name="Goeker M."/>
        </authorList>
    </citation>
    <scope>NUCLEOTIDE SEQUENCE [LARGE SCALE GENOMIC DNA]</scope>
    <source>
        <strain evidence="3 5">DSM 20580</strain>
    </source>
</reference>
<dbReference type="Pfam" id="PF14534">
    <property type="entry name" value="DUF4440"/>
    <property type="match status" value="1"/>
</dbReference>
<evidence type="ECO:0000259" key="1">
    <source>
        <dbReference type="Pfam" id="PF14534"/>
    </source>
</evidence>
<sequence>MSIIELERQLLHYSYDEFEQILDDEFIEFGTSGKKYNKVDQLNAIGKDAELTEVFFDVVDFQEKNVSDDVILATYKTINKLTKQEVLRSSLWRFNGGKWQLFFHQGTKI</sequence>
<evidence type="ECO:0000313" key="2">
    <source>
        <dbReference type="EMBL" id="STX11008.1"/>
    </source>
</evidence>
<dbReference type="EMBL" id="SNZG01000037">
    <property type="protein sequence ID" value="TDR34535.1"/>
    <property type="molecule type" value="Genomic_DNA"/>
</dbReference>
<evidence type="ECO:0000313" key="5">
    <source>
        <dbReference type="Proteomes" id="UP000294641"/>
    </source>
</evidence>
<evidence type="ECO:0000313" key="3">
    <source>
        <dbReference type="EMBL" id="TDR34535.1"/>
    </source>
</evidence>
<name>A0A2U3AAB7_9BACL</name>
<accession>A0A2U3AAB7</accession>
<organism evidence="2 4">
    <name type="scientific">Kurthia zopfii</name>
    <dbReference type="NCBI Taxonomy" id="1650"/>
    <lineage>
        <taxon>Bacteria</taxon>
        <taxon>Bacillati</taxon>
        <taxon>Bacillota</taxon>
        <taxon>Bacilli</taxon>
        <taxon>Bacillales</taxon>
        <taxon>Caryophanaceae</taxon>
        <taxon>Kurthia</taxon>
    </lineage>
</organism>
<dbReference type="Proteomes" id="UP000254330">
    <property type="component" value="Unassembled WGS sequence"/>
</dbReference>
<dbReference type="RefSeq" id="WP_109350536.1">
    <property type="nucleotide sequence ID" value="NZ_BJUE01000038.1"/>
</dbReference>
<gene>
    <name evidence="3" type="ORF">DFR61_1373</name>
    <name evidence="2" type="ORF">NCTC10597_02803</name>
</gene>
<evidence type="ECO:0000313" key="4">
    <source>
        <dbReference type="Proteomes" id="UP000254330"/>
    </source>
</evidence>
<dbReference type="InterPro" id="IPR032710">
    <property type="entry name" value="NTF2-like_dom_sf"/>
</dbReference>
<dbReference type="OrthoDB" id="121974at2"/>
<dbReference type="AlphaFoldDB" id="A0A2U3AAB7"/>
<feature type="domain" description="DUF4440" evidence="1">
    <location>
        <begin position="6"/>
        <end position="101"/>
    </location>
</feature>